<dbReference type="EMBL" id="CP003620">
    <property type="protein sequence ID" value="AFZ12594.1"/>
    <property type="molecule type" value="Genomic_DNA"/>
</dbReference>
<gene>
    <name evidence="1" type="ORF">Cri9333_1707</name>
</gene>
<evidence type="ECO:0000313" key="1">
    <source>
        <dbReference type="EMBL" id="AFZ12594.1"/>
    </source>
</evidence>
<dbReference type="OrthoDB" id="9814970at2"/>
<dbReference type="eggNOG" id="COG0561">
    <property type="taxonomic scope" value="Bacteria"/>
</dbReference>
<dbReference type="InterPro" id="IPR036412">
    <property type="entry name" value="HAD-like_sf"/>
</dbReference>
<dbReference type="GO" id="GO:0005829">
    <property type="term" value="C:cytosol"/>
    <property type="evidence" value="ECO:0007669"/>
    <property type="project" value="TreeGrafter"/>
</dbReference>
<dbReference type="KEGG" id="cep:Cri9333_1707"/>
<dbReference type="Proteomes" id="UP000010472">
    <property type="component" value="Chromosome"/>
</dbReference>
<proteinExistence type="predicted"/>
<dbReference type="Gene3D" id="3.40.50.1000">
    <property type="entry name" value="HAD superfamily/HAD-like"/>
    <property type="match status" value="1"/>
</dbReference>
<dbReference type="Gene3D" id="3.90.1070.10">
    <property type="match status" value="1"/>
</dbReference>
<keyword evidence="1" id="KW-0378">Hydrolase</keyword>
<sequence>MSLTPLSASSASNLKGVSLVATDMDGTLTRDGLFTSSLLQALEALADAKIAVIIVTGRSAGWVQGIKSYLPIAGAIAENGGIFYPQDSDYPEILIPIPNLLQHRQQLSQVFQQLKIQFPQITESADNCFRLTDWTFDIQQLSLLELQQMADICAENGWGFTYSNVQCHIKPINQDKATSLLKLISTRFINLTTNQIVTIGDSPNDESLFDLSKFPFSVGVANILKYASTLKHLPVYITTAPEEQGFIELANLLLQF</sequence>
<organism evidence="1 2">
    <name type="scientific">Crinalium epipsammum PCC 9333</name>
    <dbReference type="NCBI Taxonomy" id="1173022"/>
    <lineage>
        <taxon>Bacteria</taxon>
        <taxon>Bacillati</taxon>
        <taxon>Cyanobacteriota</taxon>
        <taxon>Cyanophyceae</taxon>
        <taxon>Gomontiellales</taxon>
        <taxon>Gomontiellaceae</taxon>
        <taxon>Crinalium</taxon>
    </lineage>
</organism>
<dbReference type="AlphaFoldDB" id="K9VYI5"/>
<dbReference type="PATRIC" id="fig|1173022.3.peg.1845"/>
<name>K9VYI5_9CYAN</name>
<keyword evidence="2" id="KW-1185">Reference proteome</keyword>
<dbReference type="RefSeq" id="WP_015202714.1">
    <property type="nucleotide sequence ID" value="NC_019753.1"/>
</dbReference>
<dbReference type="HOGENOM" id="CLU_075026_0_0_3"/>
<dbReference type="Pfam" id="PF08282">
    <property type="entry name" value="Hydrolase_3"/>
    <property type="match status" value="2"/>
</dbReference>
<dbReference type="InterPro" id="IPR023214">
    <property type="entry name" value="HAD_sf"/>
</dbReference>
<evidence type="ECO:0000313" key="2">
    <source>
        <dbReference type="Proteomes" id="UP000010472"/>
    </source>
</evidence>
<dbReference type="PANTHER" id="PTHR10000:SF8">
    <property type="entry name" value="HAD SUPERFAMILY HYDROLASE-LIKE, TYPE 3"/>
    <property type="match status" value="1"/>
</dbReference>
<dbReference type="PANTHER" id="PTHR10000">
    <property type="entry name" value="PHOSPHOSERINE PHOSPHATASE"/>
    <property type="match status" value="1"/>
</dbReference>
<accession>K9VYI5</accession>
<dbReference type="GO" id="GO:0016791">
    <property type="term" value="F:phosphatase activity"/>
    <property type="evidence" value="ECO:0007669"/>
    <property type="project" value="TreeGrafter"/>
</dbReference>
<reference evidence="1 2" key="1">
    <citation type="submission" date="2012-06" db="EMBL/GenBank/DDBJ databases">
        <title>Finished chromosome of genome of Crinalium epipsammum PCC 9333.</title>
        <authorList>
            <consortium name="US DOE Joint Genome Institute"/>
            <person name="Gugger M."/>
            <person name="Coursin T."/>
            <person name="Rippka R."/>
            <person name="Tandeau De Marsac N."/>
            <person name="Huntemann M."/>
            <person name="Wei C.-L."/>
            <person name="Han J."/>
            <person name="Detter J.C."/>
            <person name="Han C."/>
            <person name="Tapia R."/>
            <person name="Davenport K."/>
            <person name="Daligault H."/>
            <person name="Erkkila T."/>
            <person name="Gu W."/>
            <person name="Munk A.C.C."/>
            <person name="Teshima H."/>
            <person name="Xu Y."/>
            <person name="Chain P."/>
            <person name="Chen A."/>
            <person name="Krypides N."/>
            <person name="Mavromatis K."/>
            <person name="Markowitz V."/>
            <person name="Szeto E."/>
            <person name="Ivanova N."/>
            <person name="Mikhailova N."/>
            <person name="Ovchinnikova G."/>
            <person name="Pagani I."/>
            <person name="Pati A."/>
            <person name="Goodwin L."/>
            <person name="Peters L."/>
            <person name="Pitluck S."/>
            <person name="Woyke T."/>
            <person name="Kerfeld C."/>
        </authorList>
    </citation>
    <scope>NUCLEOTIDE SEQUENCE [LARGE SCALE GENOMIC DNA]</scope>
    <source>
        <strain evidence="1 2">PCC 9333</strain>
    </source>
</reference>
<dbReference type="SUPFAM" id="SSF56784">
    <property type="entry name" value="HAD-like"/>
    <property type="match status" value="1"/>
</dbReference>
<dbReference type="GO" id="GO:0000287">
    <property type="term" value="F:magnesium ion binding"/>
    <property type="evidence" value="ECO:0007669"/>
    <property type="project" value="TreeGrafter"/>
</dbReference>
<protein>
    <submittedName>
        <fullName evidence="1">Haloacid dehalogenase domain protein hydrolase type 3</fullName>
    </submittedName>
</protein>
<dbReference type="STRING" id="1173022.Cri9333_1707"/>